<dbReference type="InterPro" id="IPR013096">
    <property type="entry name" value="Cupin_2"/>
</dbReference>
<dbReference type="InterPro" id="IPR014710">
    <property type="entry name" value="RmlC-like_jellyroll"/>
</dbReference>
<evidence type="ECO:0000313" key="2">
    <source>
        <dbReference type="EMBL" id="OIR13195.1"/>
    </source>
</evidence>
<name>A0A1J5SZ30_9ZZZZ</name>
<reference evidence="2" key="1">
    <citation type="submission" date="2016-10" db="EMBL/GenBank/DDBJ databases">
        <title>Sequence of Gallionella enrichment culture.</title>
        <authorList>
            <person name="Poehlein A."/>
            <person name="Muehling M."/>
            <person name="Daniel R."/>
        </authorList>
    </citation>
    <scope>NUCLEOTIDE SEQUENCE</scope>
</reference>
<proteinExistence type="predicted"/>
<accession>A0A1J5SZ30</accession>
<dbReference type="CDD" id="cd02238">
    <property type="entry name" value="cupin_KdgF"/>
    <property type="match status" value="1"/>
</dbReference>
<organism evidence="2">
    <name type="scientific">mine drainage metagenome</name>
    <dbReference type="NCBI Taxonomy" id="410659"/>
    <lineage>
        <taxon>unclassified sequences</taxon>
        <taxon>metagenomes</taxon>
        <taxon>ecological metagenomes</taxon>
    </lineage>
</organism>
<gene>
    <name evidence="2" type="ORF">GALL_55800</name>
</gene>
<dbReference type="PANTHER" id="PTHR37694:SF1">
    <property type="entry name" value="SLR8022 PROTEIN"/>
    <property type="match status" value="1"/>
</dbReference>
<dbReference type="PANTHER" id="PTHR37694">
    <property type="entry name" value="SLR8022 PROTEIN"/>
    <property type="match status" value="1"/>
</dbReference>
<sequence>MALIDLKNITAKEIAKGYFAKLIHTDKMSFSFVEVKAGESLPEHAHPHEQVSIIQQGTFQLTLDGKPVIFNEGQLVIIPSNTKHSGLAITDCKLLDVFYPVRDDYKALSDH</sequence>
<dbReference type="AlphaFoldDB" id="A0A1J5SZ30"/>
<evidence type="ECO:0000259" key="1">
    <source>
        <dbReference type="Pfam" id="PF07883"/>
    </source>
</evidence>
<feature type="domain" description="Cupin type-2" evidence="1">
    <location>
        <begin position="32"/>
        <end position="98"/>
    </location>
</feature>
<comment type="caution">
    <text evidence="2">The sequence shown here is derived from an EMBL/GenBank/DDBJ whole genome shotgun (WGS) entry which is preliminary data.</text>
</comment>
<dbReference type="Pfam" id="PF07883">
    <property type="entry name" value="Cupin_2"/>
    <property type="match status" value="1"/>
</dbReference>
<dbReference type="InterPro" id="IPR011051">
    <property type="entry name" value="RmlC_Cupin_sf"/>
</dbReference>
<dbReference type="Gene3D" id="2.60.120.10">
    <property type="entry name" value="Jelly Rolls"/>
    <property type="match status" value="1"/>
</dbReference>
<dbReference type="EMBL" id="MLJW01000015">
    <property type="protein sequence ID" value="OIR13195.1"/>
    <property type="molecule type" value="Genomic_DNA"/>
</dbReference>
<protein>
    <submittedName>
        <fullName evidence="2">Cupin domain protein</fullName>
    </submittedName>
</protein>
<dbReference type="SUPFAM" id="SSF51182">
    <property type="entry name" value="RmlC-like cupins"/>
    <property type="match status" value="1"/>
</dbReference>